<dbReference type="PANTHER" id="PTHR33933">
    <property type="entry name" value="NUCLEOTIDYLTRANSFERASE"/>
    <property type="match status" value="1"/>
</dbReference>
<accession>A0A381AJ48</accession>
<dbReference type="InterPro" id="IPR043519">
    <property type="entry name" value="NT_sf"/>
</dbReference>
<dbReference type="Pfam" id="PF05168">
    <property type="entry name" value="HEPN"/>
    <property type="match status" value="1"/>
</dbReference>
<reference evidence="3 5" key="2">
    <citation type="submission" date="2020-12" db="EMBL/GenBank/DDBJ databases">
        <title>FDA dAtabase for Regulatory Grade micrObial Sequences (FDA-ARGOS): Supporting development and validation of Infectious Disease Dx tests.</title>
        <authorList>
            <person name="Kerrigan L."/>
            <person name="Long C."/>
            <person name="Tallon L."/>
            <person name="Sadzewicz L."/>
            <person name="Zhao X."/>
            <person name="Boylan J."/>
            <person name="Ott S."/>
            <person name="Bowen H."/>
            <person name="Vavikolanu K."/>
            <person name="Mehta A."/>
            <person name="Aluvathingal J."/>
            <person name="Nadendla S."/>
            <person name="Yan Y."/>
            <person name="Sichtig H."/>
        </authorList>
    </citation>
    <scope>NUCLEOTIDE SEQUENCE [LARGE SCALE GENOMIC DNA]</scope>
    <source>
        <strain evidence="3 5">FDAARGOS_1026</strain>
    </source>
</reference>
<dbReference type="Gene3D" id="3.30.460.10">
    <property type="entry name" value="Beta Polymerase, domain 2"/>
    <property type="match status" value="1"/>
</dbReference>
<keyword evidence="5" id="KW-1185">Reference proteome</keyword>
<evidence type="ECO:0000313" key="4">
    <source>
        <dbReference type="Proteomes" id="UP000287388"/>
    </source>
</evidence>
<reference evidence="2 4" key="1">
    <citation type="submission" date="2019-01" db="EMBL/GenBank/DDBJ databases">
        <title>Brevundimonas diminuta Genome sequencing and assembly.</title>
        <authorList>
            <person name="Chen H."/>
        </authorList>
    </citation>
    <scope>NUCLEOTIDE SEQUENCE [LARGE SCALE GENOMIC DNA]</scope>
    <source>
        <strain evidence="2">ATCC</strain>
        <strain evidence="4">ATCC(B) 19146</strain>
    </source>
</reference>
<dbReference type="EMBL" id="CP035093">
    <property type="protein sequence ID" value="QAT15020.1"/>
    <property type="molecule type" value="Genomic_DNA"/>
</dbReference>
<dbReference type="SUPFAM" id="SSF81301">
    <property type="entry name" value="Nucleotidyltransferase"/>
    <property type="match status" value="1"/>
</dbReference>
<gene>
    <name evidence="2" type="ORF">EQG53_11960</name>
    <name evidence="3" type="ORF">I6H83_10485</name>
</gene>
<dbReference type="EMBL" id="CP066026">
    <property type="protein sequence ID" value="QQB87599.1"/>
    <property type="molecule type" value="Genomic_DNA"/>
</dbReference>
<dbReference type="PANTHER" id="PTHR33933:SF1">
    <property type="entry name" value="PROTEIN ADENYLYLTRANSFERASE MNTA-RELATED"/>
    <property type="match status" value="1"/>
</dbReference>
<evidence type="ECO:0000313" key="2">
    <source>
        <dbReference type="EMBL" id="QAT15020.1"/>
    </source>
</evidence>
<dbReference type="PROSITE" id="PS50910">
    <property type="entry name" value="HEPN"/>
    <property type="match status" value="1"/>
</dbReference>
<dbReference type="Proteomes" id="UP000287388">
    <property type="component" value="Chromosome"/>
</dbReference>
<dbReference type="GeneID" id="56577045"/>
<evidence type="ECO:0000259" key="1">
    <source>
        <dbReference type="PROSITE" id="PS50910"/>
    </source>
</evidence>
<dbReference type="SMART" id="SM00748">
    <property type="entry name" value="HEPN"/>
    <property type="match status" value="1"/>
</dbReference>
<sequence>MRADLDHLPAKQQRELERVRTTLLTEFDAAIHSGGGGTQSWRRDGRVLKIILFGSYARTDWVDEPDNGYLSDFDLLVIVSHEKLTDIADYWYVAEDKILRDPAVGRTVNIIVHTMAEVNQALTRGEYFWTDILRDGVVLYQLPGNAFAQPQPMTAVEARDAAQRYYDARIMDLDLWIEDARRHVAMSGEGQHVRKRAAFLLHQAAETAYACFLLTHTFYFPRSHNIKFLRSLAEDTDKRLTAAWPREQRADRRRFELLKRAYVEARYSDQYDVDAEDLTLQLESVVDLRNLVATASEERIAALGRDAEAGASAQ</sequence>
<organism evidence="2 4">
    <name type="scientific">Brevundimonas diminuta</name>
    <name type="common">Pseudomonas diminuta</name>
    <dbReference type="NCBI Taxonomy" id="293"/>
    <lineage>
        <taxon>Bacteria</taxon>
        <taxon>Pseudomonadati</taxon>
        <taxon>Pseudomonadota</taxon>
        <taxon>Alphaproteobacteria</taxon>
        <taxon>Caulobacterales</taxon>
        <taxon>Caulobacteraceae</taxon>
        <taxon>Brevundimonas</taxon>
    </lineage>
</organism>
<proteinExistence type="predicted"/>
<evidence type="ECO:0000313" key="5">
    <source>
        <dbReference type="Proteomes" id="UP000596117"/>
    </source>
</evidence>
<dbReference type="InterPro" id="IPR052548">
    <property type="entry name" value="Type_VII_TA_antitoxin"/>
</dbReference>
<dbReference type="Proteomes" id="UP000596117">
    <property type="component" value="Chromosome"/>
</dbReference>
<evidence type="ECO:0000313" key="3">
    <source>
        <dbReference type="EMBL" id="QQB87599.1"/>
    </source>
</evidence>
<feature type="domain" description="HEPN" evidence="1">
    <location>
        <begin position="175"/>
        <end position="292"/>
    </location>
</feature>
<dbReference type="CDD" id="cd05403">
    <property type="entry name" value="NT_KNTase_like"/>
    <property type="match status" value="1"/>
</dbReference>
<dbReference type="KEGG" id="bdm:EQG53_11960"/>
<name>A0A381AJ48_BREDI</name>
<dbReference type="InterPro" id="IPR007842">
    <property type="entry name" value="HEPN_dom"/>
</dbReference>
<dbReference type="RefSeq" id="WP_003164926.1">
    <property type="nucleotide sequence ID" value="NZ_BJNC01000014.1"/>
</dbReference>
<dbReference type="Gene3D" id="1.20.120.330">
    <property type="entry name" value="Nucleotidyltransferases domain 2"/>
    <property type="match status" value="1"/>
</dbReference>
<protein>
    <submittedName>
        <fullName evidence="2">HEPN domain-containing protein</fullName>
    </submittedName>
</protein>
<dbReference type="AlphaFoldDB" id="A0A381AJ48"/>
<dbReference type="SUPFAM" id="SSF81593">
    <property type="entry name" value="Nucleotidyltransferase substrate binding subunit/domain"/>
    <property type="match status" value="1"/>
</dbReference>